<dbReference type="RefSeq" id="WP_272651980.1">
    <property type="nucleotide sequence ID" value="NZ_JAZDDG010000006.1"/>
</dbReference>
<proteinExistence type="predicted"/>
<evidence type="ECO:0000313" key="2">
    <source>
        <dbReference type="EMBL" id="MEE1977292.1"/>
    </source>
</evidence>
<sequence length="304" mass="35151">MKPYLYLACLLISIFTGHSQDLKPFELTDEWTNSIVSKLPNDYPKLEVKKNILIFSLFTGFDHWTVPHTEAVIEGIAERSGNFKITTSNDIEMFNEENILEFDAIILNNNCSQRDNRNIFFDVFKEDESIATDEAWSKAEQYEKRLLDYIRKGNGLVVLHGGITMLNKSKQFSEMMGGSFDYHPKQQVIQVKLTDKKHTLLKGFKGKGFEHIDEPYFFDNAYFNYDFKPLLYMEADKIEGKNKEIEENIQYLAWIKKYGKGRVFYASPSHNPQSYENPGLLSFFLNGILYATGGLQCDDSSLKL</sequence>
<reference evidence="2 3" key="1">
    <citation type="submission" date="2024-01" db="EMBL/GenBank/DDBJ databases">
        <title>Maribacter spp. originated from different algae showed divergent polysaccharides utilization ability.</title>
        <authorList>
            <person name="Wang H."/>
            <person name="Wu Y."/>
        </authorList>
    </citation>
    <scope>NUCLEOTIDE SEQUENCE [LARGE SCALE GENOMIC DNA]</scope>
    <source>
        <strain evidence="2 3">PR1</strain>
    </source>
</reference>
<dbReference type="InterPro" id="IPR029010">
    <property type="entry name" value="ThuA-like"/>
</dbReference>
<organism evidence="2 3">
    <name type="scientific">Maribacter cobaltidurans</name>
    <dbReference type="NCBI Taxonomy" id="1178778"/>
    <lineage>
        <taxon>Bacteria</taxon>
        <taxon>Pseudomonadati</taxon>
        <taxon>Bacteroidota</taxon>
        <taxon>Flavobacteriia</taxon>
        <taxon>Flavobacteriales</taxon>
        <taxon>Flavobacteriaceae</taxon>
        <taxon>Maribacter</taxon>
    </lineage>
</organism>
<evidence type="ECO:0000313" key="3">
    <source>
        <dbReference type="Proteomes" id="UP001356308"/>
    </source>
</evidence>
<evidence type="ECO:0000259" key="1">
    <source>
        <dbReference type="Pfam" id="PF06283"/>
    </source>
</evidence>
<dbReference type="Proteomes" id="UP001356308">
    <property type="component" value="Unassembled WGS sequence"/>
</dbReference>
<feature type="domain" description="ThuA-like" evidence="1">
    <location>
        <begin position="51"/>
        <end position="291"/>
    </location>
</feature>
<dbReference type="PANTHER" id="PTHR40469">
    <property type="entry name" value="SECRETED GLYCOSYL HYDROLASE"/>
    <property type="match status" value="1"/>
</dbReference>
<dbReference type="InterPro" id="IPR029062">
    <property type="entry name" value="Class_I_gatase-like"/>
</dbReference>
<gene>
    <name evidence="2" type="ORF">V1I91_14485</name>
</gene>
<keyword evidence="3" id="KW-1185">Reference proteome</keyword>
<dbReference type="EMBL" id="JAZDDG010000006">
    <property type="protein sequence ID" value="MEE1977292.1"/>
    <property type="molecule type" value="Genomic_DNA"/>
</dbReference>
<accession>A0ABU7IWD1</accession>
<comment type="caution">
    <text evidence="2">The sequence shown here is derived from an EMBL/GenBank/DDBJ whole genome shotgun (WGS) entry which is preliminary data.</text>
</comment>
<dbReference type="Pfam" id="PF06283">
    <property type="entry name" value="ThuA"/>
    <property type="match status" value="1"/>
</dbReference>
<dbReference type="Gene3D" id="3.40.50.880">
    <property type="match status" value="1"/>
</dbReference>
<name>A0ABU7IWD1_9FLAO</name>
<protein>
    <submittedName>
        <fullName evidence="2">ThuA domain-containing protein</fullName>
    </submittedName>
</protein>
<dbReference type="PANTHER" id="PTHR40469:SF2">
    <property type="entry name" value="GALACTOSE-BINDING DOMAIN-LIKE SUPERFAMILY PROTEIN"/>
    <property type="match status" value="1"/>
</dbReference>
<dbReference type="SUPFAM" id="SSF52317">
    <property type="entry name" value="Class I glutamine amidotransferase-like"/>
    <property type="match status" value="1"/>
</dbReference>